<organism evidence="2 3">
    <name type="scientific">Pseudorhizobium halotolerans</name>
    <dbReference type="NCBI Taxonomy" id="1233081"/>
    <lineage>
        <taxon>Bacteria</taxon>
        <taxon>Pseudomonadati</taxon>
        <taxon>Pseudomonadota</taxon>
        <taxon>Alphaproteobacteria</taxon>
        <taxon>Hyphomicrobiales</taxon>
        <taxon>Rhizobiaceae</taxon>
        <taxon>Rhizobium/Agrobacterium group</taxon>
        <taxon>Pseudorhizobium</taxon>
    </lineage>
</organism>
<comment type="caution">
    <text evidence="2">The sequence shown here is derived from an EMBL/GenBank/DDBJ whole genome shotgun (WGS) entry which is preliminary data.</text>
</comment>
<keyword evidence="3" id="KW-1185">Reference proteome</keyword>
<name>A0ABM8PLD5_9HYPH</name>
<feature type="region of interest" description="Disordered" evidence="1">
    <location>
        <begin position="1"/>
        <end position="30"/>
    </location>
</feature>
<reference evidence="2 3" key="1">
    <citation type="submission" date="2020-11" db="EMBL/GenBank/DDBJ databases">
        <authorList>
            <person name="Lassalle F."/>
        </authorList>
    </citation>
    <scope>NUCLEOTIDE SEQUENCE [LARGE SCALE GENOMIC DNA]</scope>
    <source>
        <strain evidence="2 3">AB21</strain>
    </source>
</reference>
<sequence length="304" mass="31760">MDYIAPYGSTDPNASYVDRNTPGATSGSRVPAKAIENPMREIKAVIAGAGLSASNNDLTQLLQAIQALISQATGGGDTENFVLMAAARARLPIFPHVLTADGRIPIVSPSAGQVRIPAGYEFQHRGIFTVTTVQADFATAANKTYHLRWSPANGFQLKDLADSGYNPGALAETDASFDSKYDDALFSRVVTNGSNVPTITNLANLDRLKVNTVKTGAATALTSAFASSFAGSESINWARTPVPTFAGAIQTSGLTGPGGLEYANVIGSRILSRYAVGATVTSNWNESQNAPNGLTGQLEITAFA</sequence>
<dbReference type="RefSeq" id="WP_142587778.1">
    <property type="nucleotide sequence ID" value="NZ_CABFWE030000005.1"/>
</dbReference>
<protein>
    <submittedName>
        <fullName evidence="2">Phage tail protein</fullName>
    </submittedName>
</protein>
<proteinExistence type="predicted"/>
<evidence type="ECO:0000313" key="3">
    <source>
        <dbReference type="Proteomes" id="UP000601041"/>
    </source>
</evidence>
<evidence type="ECO:0000256" key="1">
    <source>
        <dbReference type="SAM" id="MobiDB-lite"/>
    </source>
</evidence>
<dbReference type="EMBL" id="CABFWE030000005">
    <property type="protein sequence ID" value="CAD7036307.1"/>
    <property type="molecule type" value="Genomic_DNA"/>
</dbReference>
<dbReference type="Proteomes" id="UP000601041">
    <property type="component" value="Unassembled WGS sequence"/>
</dbReference>
<gene>
    <name evidence="2" type="ORF">RHAB21_02508</name>
</gene>
<accession>A0ABM8PLD5</accession>
<evidence type="ECO:0000313" key="2">
    <source>
        <dbReference type="EMBL" id="CAD7036307.1"/>
    </source>
</evidence>